<organism evidence="5 6">
    <name type="scientific">Spirosoma endophyticum</name>
    <dbReference type="NCBI Taxonomy" id="662367"/>
    <lineage>
        <taxon>Bacteria</taxon>
        <taxon>Pseudomonadati</taxon>
        <taxon>Bacteroidota</taxon>
        <taxon>Cytophagia</taxon>
        <taxon>Cytophagales</taxon>
        <taxon>Cytophagaceae</taxon>
        <taxon>Spirosoma</taxon>
    </lineage>
</organism>
<keyword evidence="6" id="KW-1185">Reference proteome</keyword>
<dbReference type="AlphaFoldDB" id="A0A1I1PIG5"/>
<keyword evidence="4" id="KW-0472">Membrane</keyword>
<evidence type="ECO:0000256" key="1">
    <source>
        <dbReference type="ARBA" id="ARBA00009324"/>
    </source>
</evidence>
<keyword evidence="2" id="KW-0125">Carotenoid biosynthesis</keyword>
<gene>
    <name evidence="5" type="ORF">SAMN05216167_103293</name>
</gene>
<name>A0A1I1PIG5_9BACT</name>
<dbReference type="STRING" id="662367.SAMN05216167_103293"/>
<dbReference type="PANTHER" id="PTHR31899:SF9">
    <property type="entry name" value="BETA-CAROTENE 3-HYDROXYLASE 1, CHLOROPLASTIC"/>
    <property type="match status" value="1"/>
</dbReference>
<dbReference type="EMBL" id="FOLQ01000003">
    <property type="protein sequence ID" value="SFD09579.1"/>
    <property type="molecule type" value="Genomic_DNA"/>
</dbReference>
<feature type="transmembrane region" description="Helical" evidence="4">
    <location>
        <begin position="75"/>
        <end position="93"/>
    </location>
</feature>
<evidence type="ECO:0000256" key="3">
    <source>
        <dbReference type="ARBA" id="ARBA00023002"/>
    </source>
</evidence>
<evidence type="ECO:0000256" key="4">
    <source>
        <dbReference type="SAM" id="Phobius"/>
    </source>
</evidence>
<dbReference type="RefSeq" id="WP_093825726.1">
    <property type="nucleotide sequence ID" value="NZ_FOLQ01000003.1"/>
</dbReference>
<dbReference type="Proteomes" id="UP000198598">
    <property type="component" value="Unassembled WGS sequence"/>
</dbReference>
<dbReference type="GO" id="GO:0010291">
    <property type="term" value="F:beta-carotene 3-hydroxylase activity"/>
    <property type="evidence" value="ECO:0007669"/>
    <property type="project" value="TreeGrafter"/>
</dbReference>
<keyword evidence="3" id="KW-0560">Oxidoreductase</keyword>
<dbReference type="PANTHER" id="PTHR31899">
    <property type="entry name" value="BETA-CAROTENE 3-HYDROXYLASE 1, CHLOROPLASTIC"/>
    <property type="match status" value="1"/>
</dbReference>
<sequence length="161" mass="18615">MLVNVVLVVGTFLFMEGVAWFTHKYVMHGFLWSWHRDHHNHHKGFFELNDLFAVVFAATAIGLIGTGVAYPELDFLTWIGAGVTLYGLFYFIFHDIIVHRRVKVKIDTTGRYMQRIMRAHYVHHKVHSKEGAQAFGFLYAPKRYDKPMKNPATESKSKATT</sequence>
<dbReference type="InterPro" id="IPR045019">
    <property type="entry name" value="BETA-OHASE-like"/>
</dbReference>
<dbReference type="GO" id="GO:0016123">
    <property type="term" value="P:xanthophyll biosynthetic process"/>
    <property type="evidence" value="ECO:0007669"/>
    <property type="project" value="TreeGrafter"/>
</dbReference>
<evidence type="ECO:0000313" key="6">
    <source>
        <dbReference type="Proteomes" id="UP000198598"/>
    </source>
</evidence>
<feature type="transmembrane region" description="Helical" evidence="4">
    <location>
        <begin position="6"/>
        <end position="27"/>
    </location>
</feature>
<proteinExistence type="inferred from homology"/>
<keyword evidence="4" id="KW-0812">Transmembrane</keyword>
<protein>
    <submittedName>
        <fullName evidence="5">Beta-carotene 3-hydroxylase</fullName>
    </submittedName>
</protein>
<reference evidence="5 6" key="1">
    <citation type="submission" date="2016-10" db="EMBL/GenBank/DDBJ databases">
        <authorList>
            <person name="de Groot N.N."/>
        </authorList>
    </citation>
    <scope>NUCLEOTIDE SEQUENCE [LARGE SCALE GENOMIC DNA]</scope>
    <source>
        <strain evidence="5 6">DSM 26130</strain>
    </source>
</reference>
<feature type="transmembrane region" description="Helical" evidence="4">
    <location>
        <begin position="48"/>
        <end position="69"/>
    </location>
</feature>
<dbReference type="GO" id="GO:0016119">
    <property type="term" value="P:carotene metabolic process"/>
    <property type="evidence" value="ECO:0007669"/>
    <property type="project" value="TreeGrafter"/>
</dbReference>
<dbReference type="OrthoDB" id="5243888at2"/>
<accession>A0A1I1PIG5</accession>
<comment type="similarity">
    <text evidence="1">Belongs to the sterol desaturase family.</text>
</comment>
<evidence type="ECO:0000256" key="2">
    <source>
        <dbReference type="ARBA" id="ARBA00022746"/>
    </source>
</evidence>
<keyword evidence="4" id="KW-1133">Transmembrane helix</keyword>
<evidence type="ECO:0000313" key="5">
    <source>
        <dbReference type="EMBL" id="SFD09579.1"/>
    </source>
</evidence>